<dbReference type="Gene3D" id="1.10.260.40">
    <property type="entry name" value="lambda repressor-like DNA-binding domains"/>
    <property type="match status" value="1"/>
</dbReference>
<evidence type="ECO:0000259" key="2">
    <source>
        <dbReference type="PROSITE" id="PS50943"/>
    </source>
</evidence>
<dbReference type="EMBL" id="MWIH01000002">
    <property type="protein sequence ID" value="OQO94939.1"/>
    <property type="molecule type" value="Genomic_DNA"/>
</dbReference>
<accession>A0A1V9ACT4</accession>
<dbReference type="InterPro" id="IPR011051">
    <property type="entry name" value="RmlC_Cupin_sf"/>
</dbReference>
<evidence type="ECO:0000313" key="4">
    <source>
        <dbReference type="Proteomes" id="UP000192591"/>
    </source>
</evidence>
<keyword evidence="1" id="KW-0238">DNA-binding</keyword>
<proteinExistence type="predicted"/>
<name>A0A1V9ACT4_SACPI</name>
<gene>
    <name evidence="3" type="ORF">B1813_02390</name>
</gene>
<comment type="caution">
    <text evidence="3">The sequence shown here is derived from an EMBL/GenBank/DDBJ whole genome shotgun (WGS) entry which is preliminary data.</text>
</comment>
<dbReference type="PROSITE" id="PS50943">
    <property type="entry name" value="HTH_CROC1"/>
    <property type="match status" value="1"/>
</dbReference>
<dbReference type="SMART" id="SM00530">
    <property type="entry name" value="HTH_XRE"/>
    <property type="match status" value="1"/>
</dbReference>
<dbReference type="STRING" id="1962155.B1813_02390"/>
<reference evidence="3 4" key="1">
    <citation type="submission" date="2017-02" db="EMBL/GenBank/DDBJ databases">
        <title>Draft genome of Saccharomonospora sp. 154.</title>
        <authorList>
            <person name="Alonso-Carmona G.S."/>
            <person name="De La Haba R."/>
            <person name="Vera-Gargallo B."/>
            <person name="Sandoval-Trujillo A.H."/>
            <person name="Ramirez-Duran N."/>
            <person name="Ventosa A."/>
        </authorList>
    </citation>
    <scope>NUCLEOTIDE SEQUENCE [LARGE SCALE GENOMIC DNA]</scope>
    <source>
        <strain evidence="3 4">LRS4.154</strain>
    </source>
</reference>
<dbReference type="PANTHER" id="PTHR46797">
    <property type="entry name" value="HTH-TYPE TRANSCRIPTIONAL REGULATOR"/>
    <property type="match status" value="1"/>
</dbReference>
<dbReference type="SUPFAM" id="SSF51182">
    <property type="entry name" value="RmlC-like cupins"/>
    <property type="match status" value="1"/>
</dbReference>
<dbReference type="PANTHER" id="PTHR46797:SF1">
    <property type="entry name" value="METHYLPHOSPHONATE SYNTHASE"/>
    <property type="match status" value="1"/>
</dbReference>
<dbReference type="RefSeq" id="WP_210189281.1">
    <property type="nucleotide sequence ID" value="NZ_MWIH01000002.1"/>
</dbReference>
<feature type="domain" description="HTH cro/C1-type" evidence="2">
    <location>
        <begin position="23"/>
        <end position="77"/>
    </location>
</feature>
<dbReference type="SUPFAM" id="SSF47413">
    <property type="entry name" value="lambda repressor-like DNA-binding domains"/>
    <property type="match status" value="1"/>
</dbReference>
<dbReference type="GO" id="GO:0003677">
    <property type="term" value="F:DNA binding"/>
    <property type="evidence" value="ECO:0007669"/>
    <property type="project" value="UniProtKB-KW"/>
</dbReference>
<dbReference type="Gene3D" id="2.60.120.10">
    <property type="entry name" value="Jelly Rolls"/>
    <property type="match status" value="1"/>
</dbReference>
<dbReference type="InterPro" id="IPR014710">
    <property type="entry name" value="RmlC-like_jellyroll"/>
</dbReference>
<dbReference type="InterPro" id="IPR050807">
    <property type="entry name" value="TransReg_Diox_bact_type"/>
</dbReference>
<dbReference type="InterPro" id="IPR001387">
    <property type="entry name" value="Cro/C1-type_HTH"/>
</dbReference>
<sequence length="193" mass="20159">MAEDTQHATGGGGAPLAAIAASLQKERARAGLSLTELARRAGIAKSTLSQLESGTGNPSVETIWALSTALSVPFTQLVQPPRPSVRLVRAGEGPRFAAERADYVATLLSPTPPHARRDLYLIQAEPGRPRESDPHPPGTVEHVVLSAGRALVGLLDDPVELGPGDYIAYPGDVGHVFKALEPGTLAVMVSEHG</sequence>
<dbReference type="GO" id="GO:0005829">
    <property type="term" value="C:cytosol"/>
    <property type="evidence" value="ECO:0007669"/>
    <property type="project" value="TreeGrafter"/>
</dbReference>
<protein>
    <submittedName>
        <fullName evidence="3">Transcriptional regulator</fullName>
    </submittedName>
</protein>
<keyword evidence="4" id="KW-1185">Reference proteome</keyword>
<dbReference type="AlphaFoldDB" id="A0A1V9ACT4"/>
<dbReference type="Proteomes" id="UP000192591">
    <property type="component" value="Unassembled WGS sequence"/>
</dbReference>
<evidence type="ECO:0000313" key="3">
    <source>
        <dbReference type="EMBL" id="OQO94939.1"/>
    </source>
</evidence>
<organism evidence="3 4">
    <name type="scientific">Saccharomonospora piscinae</name>
    <dbReference type="NCBI Taxonomy" id="687388"/>
    <lineage>
        <taxon>Bacteria</taxon>
        <taxon>Bacillati</taxon>
        <taxon>Actinomycetota</taxon>
        <taxon>Actinomycetes</taxon>
        <taxon>Pseudonocardiales</taxon>
        <taxon>Pseudonocardiaceae</taxon>
        <taxon>Saccharomonospora</taxon>
    </lineage>
</organism>
<dbReference type="InterPro" id="IPR010982">
    <property type="entry name" value="Lambda_DNA-bd_dom_sf"/>
</dbReference>
<dbReference type="CDD" id="cd00093">
    <property type="entry name" value="HTH_XRE"/>
    <property type="match status" value="1"/>
</dbReference>
<dbReference type="Pfam" id="PF01381">
    <property type="entry name" value="HTH_3"/>
    <property type="match status" value="1"/>
</dbReference>
<dbReference type="GO" id="GO:0003700">
    <property type="term" value="F:DNA-binding transcription factor activity"/>
    <property type="evidence" value="ECO:0007669"/>
    <property type="project" value="TreeGrafter"/>
</dbReference>
<dbReference type="CDD" id="cd02209">
    <property type="entry name" value="cupin_XRE_C"/>
    <property type="match status" value="1"/>
</dbReference>
<evidence type="ECO:0000256" key="1">
    <source>
        <dbReference type="ARBA" id="ARBA00023125"/>
    </source>
</evidence>